<sequence>MSSAPSSSTPSRKKPEPLGWDFEDVKFREDPIPDTWWFVPWNNTEQCESKNDFPGTVKPKKLLYSDVNPVEEEYRGSGIVVDEIEGRVVGCYKVRADTEDGDDAKAEIAEVKHQQWLEEQGQAYIEGLPNRKPKQKMRRMGMFPSDPKAEPRPGDKTCDRKPLNLLNDIRKLNGLILDPRPVRIALHPKDREAFRIHGSMAGAALQDYGA</sequence>
<evidence type="ECO:0000313" key="2">
    <source>
        <dbReference type="EMBL" id="OAG10936.1"/>
    </source>
</evidence>
<evidence type="ECO:0000313" key="3">
    <source>
        <dbReference type="Proteomes" id="UP000077069"/>
    </source>
</evidence>
<dbReference type="Proteomes" id="UP000077069">
    <property type="component" value="Unassembled WGS sequence"/>
</dbReference>
<keyword evidence="3" id="KW-1185">Reference proteome</keyword>
<name>A0A177CUL5_9PLEO</name>
<feature type="compositionally biased region" description="Low complexity" evidence="1">
    <location>
        <begin position="1"/>
        <end position="10"/>
    </location>
</feature>
<dbReference type="OrthoDB" id="3790609at2759"/>
<accession>A0A177CUL5</accession>
<dbReference type="RefSeq" id="XP_018041301.1">
    <property type="nucleotide sequence ID" value="XM_018177826.1"/>
</dbReference>
<dbReference type="AlphaFoldDB" id="A0A177CUL5"/>
<gene>
    <name evidence="2" type="ORF">CC84DRAFT_1161745</name>
</gene>
<dbReference type="GeneID" id="28761312"/>
<proteinExistence type="predicted"/>
<evidence type="ECO:0000256" key="1">
    <source>
        <dbReference type="SAM" id="MobiDB-lite"/>
    </source>
</evidence>
<dbReference type="EMBL" id="KV441549">
    <property type="protein sequence ID" value="OAG10936.1"/>
    <property type="molecule type" value="Genomic_DNA"/>
</dbReference>
<dbReference type="InParanoid" id="A0A177CUL5"/>
<organism evidence="2 3">
    <name type="scientific">Paraphaeosphaeria sporulosa</name>
    <dbReference type="NCBI Taxonomy" id="1460663"/>
    <lineage>
        <taxon>Eukaryota</taxon>
        <taxon>Fungi</taxon>
        <taxon>Dikarya</taxon>
        <taxon>Ascomycota</taxon>
        <taxon>Pezizomycotina</taxon>
        <taxon>Dothideomycetes</taxon>
        <taxon>Pleosporomycetidae</taxon>
        <taxon>Pleosporales</taxon>
        <taxon>Massarineae</taxon>
        <taxon>Didymosphaeriaceae</taxon>
        <taxon>Paraphaeosphaeria</taxon>
    </lineage>
</organism>
<reference evidence="2 3" key="1">
    <citation type="submission" date="2016-05" db="EMBL/GenBank/DDBJ databases">
        <title>Comparative analysis of secretome profiles of manganese(II)-oxidizing ascomycete fungi.</title>
        <authorList>
            <consortium name="DOE Joint Genome Institute"/>
            <person name="Zeiner C.A."/>
            <person name="Purvine S.O."/>
            <person name="Zink E.M."/>
            <person name="Wu S."/>
            <person name="Pasa-Tolic L."/>
            <person name="Chaput D.L."/>
            <person name="Haridas S."/>
            <person name="Grigoriev I.V."/>
            <person name="Santelli C.M."/>
            <person name="Hansel C.M."/>
        </authorList>
    </citation>
    <scope>NUCLEOTIDE SEQUENCE [LARGE SCALE GENOMIC DNA]</scope>
    <source>
        <strain evidence="2 3">AP3s5-JAC2a</strain>
    </source>
</reference>
<protein>
    <submittedName>
        <fullName evidence="2">Uncharacterized protein</fullName>
    </submittedName>
</protein>
<feature type="region of interest" description="Disordered" evidence="1">
    <location>
        <begin position="1"/>
        <end position="20"/>
    </location>
</feature>